<organism evidence="1 2">
    <name type="scientific">Candidatus Staskawiczbacteria bacterium RIFCSPLOWO2_12_FULL_37_15</name>
    <dbReference type="NCBI Taxonomy" id="1802218"/>
    <lineage>
        <taxon>Bacteria</taxon>
        <taxon>Candidatus Staskawicziibacteriota</taxon>
    </lineage>
</organism>
<evidence type="ECO:0000313" key="1">
    <source>
        <dbReference type="EMBL" id="OGZ75286.1"/>
    </source>
</evidence>
<dbReference type="EMBL" id="MHPE01000052">
    <property type="protein sequence ID" value="OGZ75286.1"/>
    <property type="molecule type" value="Genomic_DNA"/>
</dbReference>
<dbReference type="Proteomes" id="UP000178632">
    <property type="component" value="Unassembled WGS sequence"/>
</dbReference>
<comment type="caution">
    <text evidence="1">The sequence shown here is derived from an EMBL/GenBank/DDBJ whole genome shotgun (WGS) entry which is preliminary data.</text>
</comment>
<reference evidence="1 2" key="1">
    <citation type="journal article" date="2016" name="Nat. Commun.">
        <title>Thousands of microbial genomes shed light on interconnected biogeochemical processes in an aquifer system.</title>
        <authorList>
            <person name="Anantharaman K."/>
            <person name="Brown C.T."/>
            <person name="Hug L.A."/>
            <person name="Sharon I."/>
            <person name="Castelle C.J."/>
            <person name="Probst A.J."/>
            <person name="Thomas B.C."/>
            <person name="Singh A."/>
            <person name="Wilkins M.J."/>
            <person name="Karaoz U."/>
            <person name="Brodie E.L."/>
            <person name="Williams K.H."/>
            <person name="Hubbard S.S."/>
            <person name="Banfield J.F."/>
        </authorList>
    </citation>
    <scope>NUCLEOTIDE SEQUENCE [LARGE SCALE GENOMIC DNA]</scope>
</reference>
<proteinExistence type="predicted"/>
<accession>A0A1G2IKG7</accession>
<gene>
    <name evidence="1" type="ORF">A3G45_02790</name>
</gene>
<name>A0A1G2IKG7_9BACT</name>
<sequence length="107" mass="11565">MGMVMSVPIAGPIEFILSNAPSDLGELQALLRNGKKLSQISRACKARYRGTHICPRMVRLILRELTGMPLQDSEENGAASSGNGSRNCAAKKPALVCRRGFVPQQAR</sequence>
<evidence type="ECO:0000313" key="2">
    <source>
        <dbReference type="Proteomes" id="UP000178632"/>
    </source>
</evidence>
<protein>
    <submittedName>
        <fullName evidence="1">Uncharacterized protein</fullName>
    </submittedName>
</protein>
<dbReference type="AlphaFoldDB" id="A0A1G2IKG7"/>